<name>A0ABR8A7L7_9CYAN</name>
<dbReference type="RefSeq" id="WP_190538955.1">
    <property type="nucleotide sequence ID" value="NZ_CAWPNO010000106.1"/>
</dbReference>
<evidence type="ECO:0000313" key="2">
    <source>
        <dbReference type="Proteomes" id="UP000658514"/>
    </source>
</evidence>
<protein>
    <submittedName>
        <fullName evidence="1">Uncharacterized protein</fullName>
    </submittedName>
</protein>
<proteinExistence type="predicted"/>
<accession>A0ABR8A7L7</accession>
<gene>
    <name evidence="1" type="ORF">H6G24_05880</name>
</gene>
<comment type="caution">
    <text evidence="1">The sequence shown here is derived from an EMBL/GenBank/DDBJ whole genome shotgun (WGS) entry which is preliminary data.</text>
</comment>
<keyword evidence="2" id="KW-1185">Reference proteome</keyword>
<dbReference type="Proteomes" id="UP000658514">
    <property type="component" value="Unassembled WGS sequence"/>
</dbReference>
<sequence length="45" mass="5271">MFVNKNVSTPHLFIFAMKVTDDSKPVNPDKLAVRRELILEQRSRE</sequence>
<evidence type="ECO:0000313" key="1">
    <source>
        <dbReference type="EMBL" id="MBD2195026.1"/>
    </source>
</evidence>
<organism evidence="1 2">
    <name type="scientific">Calothrix parietina FACHB-288</name>
    <dbReference type="NCBI Taxonomy" id="2692896"/>
    <lineage>
        <taxon>Bacteria</taxon>
        <taxon>Bacillati</taxon>
        <taxon>Cyanobacteriota</taxon>
        <taxon>Cyanophyceae</taxon>
        <taxon>Nostocales</taxon>
        <taxon>Calotrichaceae</taxon>
        <taxon>Calothrix</taxon>
    </lineage>
</organism>
<reference evidence="1 2" key="1">
    <citation type="journal article" date="2020" name="ISME J.">
        <title>Comparative genomics reveals insights into cyanobacterial evolution and habitat adaptation.</title>
        <authorList>
            <person name="Chen M.Y."/>
            <person name="Teng W.K."/>
            <person name="Zhao L."/>
            <person name="Hu C.X."/>
            <person name="Zhou Y.K."/>
            <person name="Han B.P."/>
            <person name="Song L.R."/>
            <person name="Shu W.S."/>
        </authorList>
    </citation>
    <scope>NUCLEOTIDE SEQUENCE [LARGE SCALE GENOMIC DNA]</scope>
    <source>
        <strain evidence="1 2">FACHB-288</strain>
    </source>
</reference>
<dbReference type="EMBL" id="JACJQH010000007">
    <property type="protein sequence ID" value="MBD2195026.1"/>
    <property type="molecule type" value="Genomic_DNA"/>
</dbReference>